<protein>
    <submittedName>
        <fullName evidence="4">IMPACT family member YigZ</fullName>
    </submittedName>
</protein>
<dbReference type="InterPro" id="IPR036956">
    <property type="entry name" value="Impact_N_sf"/>
</dbReference>
<feature type="domain" description="Impact N-terminal" evidence="2">
    <location>
        <begin position="18"/>
        <end position="122"/>
    </location>
</feature>
<sequence length="210" mass="22739">MQSYTTIQGSATARLVEKKSEFIASVSFADCEETALQFLEQVRTQHRTANHHVYAYLLREGARTRYSDDGEPQKTAGLPVLEVVRHSGLVDLIVVVTRYFGGTLLGTGGLVRAYTGAAQAALAAATQVTVQPCVNLQVSLPYPLYEQALRLAENAGAAVADTVFAAEVTLRLTLLDGAQAALLEELRQLCRGALCAQCTDPYYAPFEIKK</sequence>
<feature type="domain" description="UPF0029" evidence="3">
    <location>
        <begin position="138"/>
        <end position="192"/>
    </location>
</feature>
<dbReference type="AlphaFoldDB" id="A0A645CA69"/>
<name>A0A645CA69_9ZZZZ</name>
<dbReference type="InterPro" id="IPR020569">
    <property type="entry name" value="UPF0029_Impact_CS"/>
</dbReference>
<dbReference type="GO" id="GO:0006446">
    <property type="term" value="P:regulation of translational initiation"/>
    <property type="evidence" value="ECO:0007669"/>
    <property type="project" value="TreeGrafter"/>
</dbReference>
<dbReference type="InterPro" id="IPR015269">
    <property type="entry name" value="UPF0029_Impact_C"/>
</dbReference>
<reference evidence="4" key="1">
    <citation type="submission" date="2019-08" db="EMBL/GenBank/DDBJ databases">
        <authorList>
            <person name="Kucharzyk K."/>
            <person name="Murdoch R.W."/>
            <person name="Higgins S."/>
            <person name="Loffler F."/>
        </authorList>
    </citation>
    <scope>NUCLEOTIDE SEQUENCE</scope>
</reference>
<dbReference type="EMBL" id="VSSQ01025591">
    <property type="protein sequence ID" value="MPM73823.1"/>
    <property type="molecule type" value="Genomic_DNA"/>
</dbReference>
<dbReference type="PROSITE" id="PS00910">
    <property type="entry name" value="UPF0029"/>
    <property type="match status" value="1"/>
</dbReference>
<dbReference type="PANTHER" id="PTHR16301">
    <property type="entry name" value="IMPACT-RELATED"/>
    <property type="match status" value="1"/>
</dbReference>
<comment type="caution">
    <text evidence="4">The sequence shown here is derived from an EMBL/GenBank/DDBJ whole genome shotgun (WGS) entry which is preliminary data.</text>
</comment>
<dbReference type="Gene3D" id="3.30.230.30">
    <property type="entry name" value="Impact, N-terminal domain"/>
    <property type="match status" value="1"/>
</dbReference>
<dbReference type="SUPFAM" id="SSF54211">
    <property type="entry name" value="Ribosomal protein S5 domain 2-like"/>
    <property type="match status" value="1"/>
</dbReference>
<evidence type="ECO:0000313" key="4">
    <source>
        <dbReference type="EMBL" id="MPM73823.1"/>
    </source>
</evidence>
<dbReference type="Pfam" id="PF09186">
    <property type="entry name" value="DUF1949"/>
    <property type="match status" value="1"/>
</dbReference>
<proteinExistence type="inferred from homology"/>
<dbReference type="InterPro" id="IPR035647">
    <property type="entry name" value="EFG_III/V"/>
</dbReference>
<dbReference type="InterPro" id="IPR006058">
    <property type="entry name" value="2Fe2S_fd_BS"/>
</dbReference>
<accession>A0A645CA69</accession>
<dbReference type="GO" id="GO:0051537">
    <property type="term" value="F:2 iron, 2 sulfur cluster binding"/>
    <property type="evidence" value="ECO:0007669"/>
    <property type="project" value="InterPro"/>
</dbReference>
<dbReference type="PANTHER" id="PTHR16301:SF20">
    <property type="entry name" value="IMPACT FAMILY MEMBER YIGZ"/>
    <property type="match status" value="1"/>
</dbReference>
<evidence type="ECO:0000259" key="2">
    <source>
        <dbReference type="Pfam" id="PF01205"/>
    </source>
</evidence>
<dbReference type="Pfam" id="PF01205">
    <property type="entry name" value="Impact_N"/>
    <property type="match status" value="1"/>
</dbReference>
<dbReference type="InterPro" id="IPR001498">
    <property type="entry name" value="Impact_N"/>
</dbReference>
<evidence type="ECO:0000259" key="3">
    <source>
        <dbReference type="Pfam" id="PF09186"/>
    </source>
</evidence>
<dbReference type="SUPFAM" id="SSF54980">
    <property type="entry name" value="EF-G C-terminal domain-like"/>
    <property type="match status" value="1"/>
</dbReference>
<organism evidence="4">
    <name type="scientific">bioreactor metagenome</name>
    <dbReference type="NCBI Taxonomy" id="1076179"/>
    <lineage>
        <taxon>unclassified sequences</taxon>
        <taxon>metagenomes</taxon>
        <taxon>ecological metagenomes</taxon>
    </lineage>
</organism>
<comment type="similarity">
    <text evidence="1">Belongs to the IMPACT family.</text>
</comment>
<dbReference type="InterPro" id="IPR020568">
    <property type="entry name" value="Ribosomal_Su5_D2-typ_SF"/>
</dbReference>
<gene>
    <name evidence="4" type="primary">yigZ_17</name>
    <name evidence="4" type="ORF">SDC9_120808</name>
</gene>
<dbReference type="GO" id="GO:0005737">
    <property type="term" value="C:cytoplasm"/>
    <property type="evidence" value="ECO:0007669"/>
    <property type="project" value="TreeGrafter"/>
</dbReference>
<dbReference type="InterPro" id="IPR023582">
    <property type="entry name" value="Impact"/>
</dbReference>
<dbReference type="PROSITE" id="PS00197">
    <property type="entry name" value="2FE2S_FER_1"/>
    <property type="match status" value="1"/>
</dbReference>
<evidence type="ECO:0000256" key="1">
    <source>
        <dbReference type="ARBA" id="ARBA00007665"/>
    </source>
</evidence>
<dbReference type="Gene3D" id="3.30.70.240">
    <property type="match status" value="1"/>
</dbReference>